<keyword evidence="1" id="KW-0805">Transcription regulation</keyword>
<comment type="caution">
    <text evidence="7">The sequence shown here is derived from an EMBL/GenBank/DDBJ whole genome shotgun (WGS) entry which is preliminary data.</text>
</comment>
<keyword evidence="2" id="KW-0238">DNA-binding</keyword>
<dbReference type="OrthoDB" id="2143914at2759"/>
<dbReference type="VEuPathDB" id="MicrosporidiaDB:A0H76_618"/>
<evidence type="ECO:0000256" key="4">
    <source>
        <dbReference type="ARBA" id="ARBA00023242"/>
    </source>
</evidence>
<keyword evidence="8" id="KW-1185">Reference proteome</keyword>
<dbReference type="GO" id="GO:0001006">
    <property type="term" value="F:RNA polymerase III type 3 promoter sequence-specific DNA binding"/>
    <property type="evidence" value="ECO:0007669"/>
    <property type="project" value="TreeGrafter"/>
</dbReference>
<dbReference type="SUPFAM" id="SSF46689">
    <property type="entry name" value="Homeodomain-like"/>
    <property type="match status" value="1"/>
</dbReference>
<feature type="domain" description="Myb-like" evidence="5">
    <location>
        <begin position="194"/>
        <end position="244"/>
    </location>
</feature>
<dbReference type="GO" id="GO:0019185">
    <property type="term" value="C:snRNA-activating protein complex"/>
    <property type="evidence" value="ECO:0007669"/>
    <property type="project" value="TreeGrafter"/>
</dbReference>
<gene>
    <name evidence="7" type="primary">MYB</name>
    <name evidence="7" type="ORF">HERIO_299</name>
</gene>
<dbReference type="EMBL" id="LVKB01000008">
    <property type="protein sequence ID" value="ORD97835.1"/>
    <property type="molecule type" value="Genomic_DNA"/>
</dbReference>
<evidence type="ECO:0000259" key="6">
    <source>
        <dbReference type="PROSITE" id="PS51294"/>
    </source>
</evidence>
<evidence type="ECO:0000313" key="7">
    <source>
        <dbReference type="EMBL" id="ORD97835.1"/>
    </source>
</evidence>
<organism evidence="7 8">
    <name type="scientific">Hepatospora eriocheir</name>
    <dbReference type="NCBI Taxonomy" id="1081669"/>
    <lineage>
        <taxon>Eukaryota</taxon>
        <taxon>Fungi</taxon>
        <taxon>Fungi incertae sedis</taxon>
        <taxon>Microsporidia</taxon>
        <taxon>Hepatosporidae</taxon>
        <taxon>Hepatospora</taxon>
    </lineage>
</organism>
<dbReference type="InterPro" id="IPR001005">
    <property type="entry name" value="SANT/Myb"/>
</dbReference>
<dbReference type="GO" id="GO:0042795">
    <property type="term" value="P:snRNA transcription by RNA polymerase II"/>
    <property type="evidence" value="ECO:0007669"/>
    <property type="project" value="TreeGrafter"/>
</dbReference>
<dbReference type="InterPro" id="IPR009057">
    <property type="entry name" value="Homeodomain-like_sf"/>
</dbReference>
<dbReference type="Proteomes" id="UP000192356">
    <property type="component" value="Unassembled WGS sequence"/>
</dbReference>
<dbReference type="PROSITE" id="PS51294">
    <property type="entry name" value="HTH_MYB"/>
    <property type="match status" value="2"/>
</dbReference>
<dbReference type="GO" id="GO:0000978">
    <property type="term" value="F:RNA polymerase II cis-regulatory region sequence-specific DNA binding"/>
    <property type="evidence" value="ECO:0007669"/>
    <property type="project" value="TreeGrafter"/>
</dbReference>
<protein>
    <submittedName>
        <fullName evidence="7">MYB</fullName>
    </submittedName>
</protein>
<feature type="domain" description="HTH myb-type" evidence="6">
    <location>
        <begin position="198"/>
        <end position="248"/>
    </location>
</feature>
<dbReference type="PROSITE" id="PS50090">
    <property type="entry name" value="MYB_LIKE"/>
    <property type="match status" value="2"/>
</dbReference>
<dbReference type="InterPro" id="IPR017930">
    <property type="entry name" value="Myb_dom"/>
</dbReference>
<name>A0A1X0QDV6_9MICR</name>
<dbReference type="SMART" id="SM00717">
    <property type="entry name" value="SANT"/>
    <property type="match status" value="2"/>
</dbReference>
<evidence type="ECO:0000256" key="2">
    <source>
        <dbReference type="ARBA" id="ARBA00023125"/>
    </source>
</evidence>
<evidence type="ECO:0000313" key="8">
    <source>
        <dbReference type="Proteomes" id="UP000192356"/>
    </source>
</evidence>
<keyword evidence="4" id="KW-0539">Nucleus</keyword>
<evidence type="ECO:0000256" key="3">
    <source>
        <dbReference type="ARBA" id="ARBA00023163"/>
    </source>
</evidence>
<dbReference type="PANTHER" id="PTHR46621:SF1">
    <property type="entry name" value="SNRNA-ACTIVATING PROTEIN COMPLEX SUBUNIT 4"/>
    <property type="match status" value="1"/>
</dbReference>
<proteinExistence type="predicted"/>
<dbReference type="PANTHER" id="PTHR46621">
    <property type="entry name" value="SNRNA-ACTIVATING PROTEIN COMPLEX SUBUNIT 4"/>
    <property type="match status" value="1"/>
</dbReference>
<evidence type="ECO:0000256" key="1">
    <source>
        <dbReference type="ARBA" id="ARBA00023015"/>
    </source>
</evidence>
<dbReference type="SMR" id="A0A1X0QDV6"/>
<dbReference type="AlphaFoldDB" id="A0A1X0QDV6"/>
<reference evidence="7 8" key="1">
    <citation type="journal article" date="2017" name="Environ. Microbiol.">
        <title>Decay of the glycolytic pathway and adaptation to intranuclear parasitism within Enterocytozoonidae microsporidia.</title>
        <authorList>
            <person name="Wiredu Boakye D."/>
            <person name="Jaroenlak P."/>
            <person name="Prachumwat A."/>
            <person name="Williams T.A."/>
            <person name="Bateman K.S."/>
            <person name="Itsathitphaisarn O."/>
            <person name="Sritunyalucksana K."/>
            <person name="Paszkiewicz K.H."/>
            <person name="Moore K.A."/>
            <person name="Stentiford G.D."/>
            <person name="Williams B.A."/>
        </authorList>
    </citation>
    <scope>NUCLEOTIDE SEQUENCE [LARGE SCALE GENOMIC DNA]</scope>
    <source>
        <strain evidence="7 8">GB1</strain>
    </source>
</reference>
<feature type="domain" description="HTH myb-type" evidence="6">
    <location>
        <begin position="142"/>
        <end position="197"/>
    </location>
</feature>
<dbReference type="Pfam" id="PF13921">
    <property type="entry name" value="Myb_DNA-bind_6"/>
    <property type="match status" value="1"/>
</dbReference>
<evidence type="ECO:0000259" key="5">
    <source>
        <dbReference type="PROSITE" id="PS50090"/>
    </source>
</evidence>
<sequence length="248" mass="29898">MIYKRDYDKYIYNKSKLRESSQLKDRIDNKINQIHFLQNSIDYYNNTRYDFLRNSYIQYIDSYSDDQVIYQSFVDGYSQECFDDYFCFNKKLSRRNYFHKELQKSYKIPVKSVMKNLIDSEIEDSDLNILFSDIEAKEISTQKVIKKGKWTSDEDDMLMSIIYEFGLGNWSLIAKLMPNRNNKQCLERYLNHLDPSLNKTPLTEKEKELILKLQKKFGNKWTKIASELGDRSEIIIKNFFFSHKRKNE</sequence>
<accession>A0A1X0QDV6</accession>
<dbReference type="Gene3D" id="1.10.10.60">
    <property type="entry name" value="Homeodomain-like"/>
    <property type="match status" value="2"/>
</dbReference>
<dbReference type="CDD" id="cd00167">
    <property type="entry name" value="SANT"/>
    <property type="match status" value="2"/>
</dbReference>
<dbReference type="InterPro" id="IPR051575">
    <property type="entry name" value="Myb-like_DNA-bd"/>
</dbReference>
<dbReference type="GO" id="GO:0042796">
    <property type="term" value="P:snRNA transcription by RNA polymerase III"/>
    <property type="evidence" value="ECO:0007669"/>
    <property type="project" value="TreeGrafter"/>
</dbReference>
<keyword evidence="3" id="KW-0804">Transcription</keyword>
<feature type="domain" description="Myb-like" evidence="5">
    <location>
        <begin position="142"/>
        <end position="193"/>
    </location>
</feature>
<dbReference type="VEuPathDB" id="MicrosporidiaDB:HERIO_299"/>